<gene>
    <name evidence="1" type="ORF">HYH02_009744</name>
</gene>
<dbReference type="EMBL" id="JAEHOD010000034">
    <property type="protein sequence ID" value="KAG2441950.1"/>
    <property type="molecule type" value="Genomic_DNA"/>
</dbReference>
<organism evidence="1 2">
    <name type="scientific">Chlamydomonas schloesseri</name>
    <dbReference type="NCBI Taxonomy" id="2026947"/>
    <lineage>
        <taxon>Eukaryota</taxon>
        <taxon>Viridiplantae</taxon>
        <taxon>Chlorophyta</taxon>
        <taxon>core chlorophytes</taxon>
        <taxon>Chlorophyceae</taxon>
        <taxon>CS clade</taxon>
        <taxon>Chlamydomonadales</taxon>
        <taxon>Chlamydomonadaceae</taxon>
        <taxon>Chlamydomonas</taxon>
    </lineage>
</organism>
<name>A0A835TQ13_9CHLO</name>
<dbReference type="Proteomes" id="UP000613740">
    <property type="component" value="Unassembled WGS sequence"/>
</dbReference>
<protein>
    <submittedName>
        <fullName evidence="1">Uncharacterized protein</fullName>
    </submittedName>
</protein>
<sequence length="132" mass="14059">MVLSEVLGVVILIWRRVGDEYWGNWKLLPTSPTHVACILASGMTSGMGAGHYDGVESTTHQPLASYIDLPAVAPKGWDPWCEGEATVQEALRELRVQALGDPLIQAMLAGCAQLGSRARPGAEQEAGPPGPR</sequence>
<keyword evidence="2" id="KW-1185">Reference proteome</keyword>
<dbReference type="AlphaFoldDB" id="A0A835TQ13"/>
<accession>A0A835TQ13</accession>
<reference evidence="1" key="1">
    <citation type="journal article" date="2020" name="bioRxiv">
        <title>Comparative genomics of Chlamydomonas.</title>
        <authorList>
            <person name="Craig R.J."/>
            <person name="Hasan A.R."/>
            <person name="Ness R.W."/>
            <person name="Keightley P.D."/>
        </authorList>
    </citation>
    <scope>NUCLEOTIDE SEQUENCE</scope>
    <source>
        <strain evidence="1">CCAP 11/173</strain>
    </source>
</reference>
<comment type="caution">
    <text evidence="1">The sequence shown here is derived from an EMBL/GenBank/DDBJ whole genome shotgun (WGS) entry which is preliminary data.</text>
</comment>
<evidence type="ECO:0000313" key="1">
    <source>
        <dbReference type="EMBL" id="KAG2441950.1"/>
    </source>
</evidence>
<evidence type="ECO:0000313" key="2">
    <source>
        <dbReference type="Proteomes" id="UP000613740"/>
    </source>
</evidence>
<proteinExistence type="predicted"/>